<dbReference type="SMART" id="SM00228">
    <property type="entry name" value="PDZ"/>
    <property type="match status" value="1"/>
</dbReference>
<dbReference type="GO" id="GO:0005634">
    <property type="term" value="C:nucleus"/>
    <property type="evidence" value="ECO:0007669"/>
    <property type="project" value="TreeGrafter"/>
</dbReference>
<dbReference type="EMBL" id="JADXDR010000095">
    <property type="protein sequence ID" value="KAI7839709.1"/>
    <property type="molecule type" value="Genomic_DNA"/>
</dbReference>
<keyword evidence="1" id="KW-0143">Chaperone</keyword>
<dbReference type="SUPFAM" id="SSF50156">
    <property type="entry name" value="PDZ domain-like"/>
    <property type="match status" value="1"/>
</dbReference>
<sequence>MSDPAALKAQLKRLGDQRSALEADIEVRSGRLQAAGVGMDSPLVDAQGFPRADVDVAAIRADRHAIITQTNDHKALTRQMEQLLHQLHALSNQPGGSTAGGAAAGAGEPARAAAAALPAAAAQQTNVQHPAADLPPFAVVDELSQGSPAAAAGLQLWDQMLSFAGVTKQTPNTLQAVAAALQANEGRPVETVVLRQGAPAVLQLTPQPWGGRGLLGCHLRPL</sequence>
<dbReference type="AlphaFoldDB" id="A0AAD5DNT3"/>
<dbReference type="GO" id="GO:0005737">
    <property type="term" value="C:cytoplasm"/>
    <property type="evidence" value="ECO:0007669"/>
    <property type="project" value="TreeGrafter"/>
</dbReference>
<organism evidence="3 4">
    <name type="scientific">Chlorella ohadii</name>
    <dbReference type="NCBI Taxonomy" id="2649997"/>
    <lineage>
        <taxon>Eukaryota</taxon>
        <taxon>Viridiplantae</taxon>
        <taxon>Chlorophyta</taxon>
        <taxon>core chlorophytes</taxon>
        <taxon>Trebouxiophyceae</taxon>
        <taxon>Chlorellales</taxon>
        <taxon>Chlorellaceae</taxon>
        <taxon>Chlorella clade</taxon>
        <taxon>Chlorella</taxon>
    </lineage>
</organism>
<dbReference type="Proteomes" id="UP001205105">
    <property type="component" value="Unassembled WGS sequence"/>
</dbReference>
<dbReference type="InterPro" id="IPR035269">
    <property type="entry name" value="PSMD9"/>
</dbReference>
<feature type="domain" description="PDZ" evidence="2">
    <location>
        <begin position="81"/>
        <end position="197"/>
    </location>
</feature>
<dbReference type="InterPro" id="IPR036034">
    <property type="entry name" value="PDZ_sf"/>
</dbReference>
<evidence type="ECO:0000256" key="1">
    <source>
        <dbReference type="ARBA" id="ARBA00023186"/>
    </source>
</evidence>
<dbReference type="GO" id="GO:0070682">
    <property type="term" value="P:proteasome regulatory particle assembly"/>
    <property type="evidence" value="ECO:0007669"/>
    <property type="project" value="InterPro"/>
</dbReference>
<dbReference type="Gene3D" id="2.30.42.10">
    <property type="match status" value="1"/>
</dbReference>
<dbReference type="FunFam" id="2.30.42.10:FF:000107">
    <property type="entry name" value="26S proteasome non-ATPase regulatory subunit 9"/>
    <property type="match status" value="1"/>
</dbReference>
<evidence type="ECO:0000313" key="3">
    <source>
        <dbReference type="EMBL" id="KAI7839709.1"/>
    </source>
</evidence>
<reference evidence="3" key="1">
    <citation type="submission" date="2020-11" db="EMBL/GenBank/DDBJ databases">
        <title>Chlorella ohadii genome sequencing and assembly.</title>
        <authorList>
            <person name="Murik O."/>
            <person name="Treves H."/>
            <person name="Kedem I."/>
            <person name="Shotland Y."/>
            <person name="Kaplan A."/>
        </authorList>
    </citation>
    <scope>NUCLEOTIDE SEQUENCE</scope>
    <source>
        <strain evidence="3">1</strain>
    </source>
</reference>
<evidence type="ECO:0000259" key="2">
    <source>
        <dbReference type="SMART" id="SM00228"/>
    </source>
</evidence>
<dbReference type="PANTHER" id="PTHR12651:SF1">
    <property type="entry name" value="26S PROTEASOME NON-ATPASE REGULATORY SUBUNIT 9"/>
    <property type="match status" value="1"/>
</dbReference>
<keyword evidence="4" id="KW-1185">Reference proteome</keyword>
<dbReference type="PANTHER" id="PTHR12651">
    <property type="entry name" value="26S PROTEASOME NON-ATPASE REGULATORY SUBUNIT 9"/>
    <property type="match status" value="1"/>
</dbReference>
<dbReference type="Gene3D" id="6.10.140.1710">
    <property type="match status" value="1"/>
</dbReference>
<protein>
    <recommendedName>
        <fullName evidence="2">PDZ domain-containing protein</fullName>
    </recommendedName>
</protein>
<gene>
    <name evidence="3" type="ORF">COHA_006514</name>
</gene>
<proteinExistence type="predicted"/>
<dbReference type="InterPro" id="IPR040815">
    <property type="entry name" value="Nas2_N"/>
</dbReference>
<accession>A0AAD5DNT3</accession>
<comment type="caution">
    <text evidence="3">The sequence shown here is derived from an EMBL/GenBank/DDBJ whole genome shotgun (WGS) entry which is preliminary data.</text>
</comment>
<name>A0AAD5DNT3_9CHLO</name>
<evidence type="ECO:0000313" key="4">
    <source>
        <dbReference type="Proteomes" id="UP001205105"/>
    </source>
</evidence>
<dbReference type="InterPro" id="IPR001478">
    <property type="entry name" value="PDZ"/>
</dbReference>
<dbReference type="Pfam" id="PF18265">
    <property type="entry name" value="Nas2_N"/>
    <property type="match status" value="1"/>
</dbReference>